<dbReference type="PANTHER" id="PTHR46270:SF2">
    <property type="entry name" value="TIR DOMAIN-CONTAINING PROTEIN"/>
    <property type="match status" value="1"/>
</dbReference>
<dbReference type="Proteomes" id="UP001217089">
    <property type="component" value="Unassembled WGS sequence"/>
</dbReference>
<evidence type="ECO:0000313" key="2">
    <source>
        <dbReference type="Proteomes" id="UP001217089"/>
    </source>
</evidence>
<protein>
    <submittedName>
        <fullName evidence="1">Uncharacterized protein</fullName>
    </submittedName>
</protein>
<comment type="caution">
    <text evidence="1">The sequence shown here is derived from an EMBL/GenBank/DDBJ whole genome shotgun (WGS) entry which is preliminary data.</text>
</comment>
<dbReference type="PANTHER" id="PTHR46270">
    <property type="entry name" value="ARMADILLO-TYPE FOLD-RELATED"/>
    <property type="match status" value="1"/>
</dbReference>
<dbReference type="InterPro" id="IPR011989">
    <property type="entry name" value="ARM-like"/>
</dbReference>
<evidence type="ECO:0000313" key="1">
    <source>
        <dbReference type="EMBL" id="KAJ8311374.1"/>
    </source>
</evidence>
<organism evidence="1 2">
    <name type="scientific">Tegillarca granosa</name>
    <name type="common">Malaysian cockle</name>
    <name type="synonym">Anadara granosa</name>
    <dbReference type="NCBI Taxonomy" id="220873"/>
    <lineage>
        <taxon>Eukaryota</taxon>
        <taxon>Metazoa</taxon>
        <taxon>Spiralia</taxon>
        <taxon>Lophotrochozoa</taxon>
        <taxon>Mollusca</taxon>
        <taxon>Bivalvia</taxon>
        <taxon>Autobranchia</taxon>
        <taxon>Pteriomorphia</taxon>
        <taxon>Arcoida</taxon>
        <taxon>Arcoidea</taxon>
        <taxon>Arcidae</taxon>
        <taxon>Tegillarca</taxon>
    </lineage>
</organism>
<dbReference type="SUPFAM" id="SSF48371">
    <property type="entry name" value="ARM repeat"/>
    <property type="match status" value="1"/>
</dbReference>
<keyword evidence="2" id="KW-1185">Reference proteome</keyword>
<dbReference type="InterPro" id="IPR016024">
    <property type="entry name" value="ARM-type_fold"/>
</dbReference>
<sequence>MVICCLQVMLNYLDKYAEKNNEILKVLAMLILSHIVDEEDNDKLMDNTGKTSLDWIGLDWIGLDWDGLDWVDWIQLDWIGLDLIGLDCIGLGAINNIIQFISSALKNRHDFCFRGFSIHELMDGLSKLAVNDKNKQKQTNEIVQSNYSLIPMLFQLIKHKQSNEIVQSNYKGKNEEDKSMAARVIWTLSFDKEVCKAIVEFKDMMPTLEKLKDSTNKDVEKNVKGALFVLTGQNDVSNRKSYNGPRQLLLVLPFKY</sequence>
<accession>A0ABQ9F1V8</accession>
<reference evidence="1 2" key="1">
    <citation type="submission" date="2022-12" db="EMBL/GenBank/DDBJ databases">
        <title>Chromosome-level genome of Tegillarca granosa.</title>
        <authorList>
            <person name="Kim J."/>
        </authorList>
    </citation>
    <scope>NUCLEOTIDE SEQUENCE [LARGE SCALE GENOMIC DNA]</scope>
    <source>
        <strain evidence="1">Teg-2019</strain>
        <tissue evidence="1">Adductor muscle</tissue>
    </source>
</reference>
<name>A0ABQ9F1V8_TEGGR</name>
<gene>
    <name evidence="1" type="ORF">KUTeg_010729</name>
</gene>
<dbReference type="Gene3D" id="1.25.10.10">
    <property type="entry name" value="Leucine-rich Repeat Variant"/>
    <property type="match status" value="1"/>
</dbReference>
<dbReference type="EMBL" id="JARBDR010000496">
    <property type="protein sequence ID" value="KAJ8311374.1"/>
    <property type="molecule type" value="Genomic_DNA"/>
</dbReference>
<proteinExistence type="predicted"/>